<feature type="coiled-coil region" evidence="1">
    <location>
        <begin position="213"/>
        <end position="247"/>
    </location>
</feature>
<name>A0AAE0C5D3_9CHLO</name>
<dbReference type="Gene3D" id="3.40.50.1010">
    <property type="entry name" value="5'-nuclease"/>
    <property type="match status" value="1"/>
</dbReference>
<gene>
    <name evidence="4" type="ORF">CYMTET_41785</name>
</gene>
<dbReference type="Gene3D" id="2.60.200.20">
    <property type="match status" value="1"/>
</dbReference>
<dbReference type="Proteomes" id="UP001190700">
    <property type="component" value="Unassembled WGS sequence"/>
</dbReference>
<evidence type="ECO:0000313" key="4">
    <source>
        <dbReference type="EMBL" id="KAK3248758.1"/>
    </source>
</evidence>
<evidence type="ECO:0000256" key="2">
    <source>
        <dbReference type="SAM" id="MobiDB-lite"/>
    </source>
</evidence>
<sequence>MSAATSLKQQASSQISRVSGHGGQQGSSHSTAQPSESESSVCYHLELCDECTAAKVLSRSALAKVKSIVTSVHDPSLSIGRALDATVSFGDSLFAVKTRETDEVSINKRVSKLHCKIERRGVGTNRIASNNEEAEYVLVDYSTFGTFVGGEQVRQEVKLCDKDVIVILPSMNDADDPDLAFRFMVEKLSVEPDDDETIQLSAPRREMNTHEMYIQQEQQIAVLRQELETEKNKRHQLEQEADSSIRSAPCQEDDLGGMLDSLSLAGRGGHLADVTNVESCGSSASASAAEGELRSDKISFKLGKAKAKVTKSKPLKSVDPPTEKNMPAVDSSVREECKGAKPIEVVEHPESGQAARQASEGSLCRFSPQCLRFVIADTSIFLNPAEYDALKQAMRDGSSESARQSEQCGVVVVLVLAMDVVRELDGLKNRNDQVGFGARQVLRWLHQLLAEQSPFIRLQTPEERMPSEYVTWGLANGTPANQAYPTGSGDDAILSCALYFAHHVSPGKTAFLSGDRAQVIKAKLLGLHPADTAQGFLRGWKLLQKSVAQDNGLQALKQAQWRSA</sequence>
<dbReference type="SUPFAM" id="SSF49879">
    <property type="entry name" value="SMAD/FHA domain"/>
    <property type="match status" value="1"/>
</dbReference>
<dbReference type="InterPro" id="IPR052626">
    <property type="entry name" value="SWT1_Regulator"/>
</dbReference>
<keyword evidence="5" id="KW-1185">Reference proteome</keyword>
<feature type="region of interest" description="Disordered" evidence="2">
    <location>
        <begin position="1"/>
        <end position="35"/>
    </location>
</feature>
<dbReference type="PROSITE" id="PS50006">
    <property type="entry name" value="FHA_DOMAIN"/>
    <property type="match status" value="1"/>
</dbReference>
<accession>A0AAE0C5D3</accession>
<evidence type="ECO:0000256" key="1">
    <source>
        <dbReference type="SAM" id="Coils"/>
    </source>
</evidence>
<dbReference type="EMBL" id="LGRX02027802">
    <property type="protein sequence ID" value="KAK3248758.1"/>
    <property type="molecule type" value="Genomic_DNA"/>
</dbReference>
<dbReference type="InterPro" id="IPR008984">
    <property type="entry name" value="SMAD_FHA_dom_sf"/>
</dbReference>
<dbReference type="PANTHER" id="PTHR16161">
    <property type="entry name" value="TRANSCRIPTIONAL PROTEIN SWT1"/>
    <property type="match status" value="1"/>
</dbReference>
<feature type="domain" description="FHA" evidence="3">
    <location>
        <begin position="77"/>
        <end position="153"/>
    </location>
</feature>
<dbReference type="Pfam" id="PF00498">
    <property type="entry name" value="FHA"/>
    <property type="match status" value="1"/>
</dbReference>
<dbReference type="AlphaFoldDB" id="A0AAE0C5D3"/>
<evidence type="ECO:0000259" key="3">
    <source>
        <dbReference type="PROSITE" id="PS50006"/>
    </source>
</evidence>
<evidence type="ECO:0000313" key="5">
    <source>
        <dbReference type="Proteomes" id="UP001190700"/>
    </source>
</evidence>
<feature type="compositionally biased region" description="Polar residues" evidence="2">
    <location>
        <begin position="1"/>
        <end position="17"/>
    </location>
</feature>
<reference evidence="4 5" key="1">
    <citation type="journal article" date="2015" name="Genome Biol. Evol.">
        <title>Comparative Genomics of a Bacterivorous Green Alga Reveals Evolutionary Causalities and Consequences of Phago-Mixotrophic Mode of Nutrition.</title>
        <authorList>
            <person name="Burns J.A."/>
            <person name="Paasch A."/>
            <person name="Narechania A."/>
            <person name="Kim E."/>
        </authorList>
    </citation>
    <scope>NUCLEOTIDE SEQUENCE [LARGE SCALE GENOMIC DNA]</scope>
    <source>
        <strain evidence="4 5">PLY_AMNH</strain>
    </source>
</reference>
<dbReference type="Pfam" id="PF13638">
    <property type="entry name" value="PIN_4"/>
    <property type="match status" value="1"/>
</dbReference>
<dbReference type="GO" id="GO:0005634">
    <property type="term" value="C:nucleus"/>
    <property type="evidence" value="ECO:0007669"/>
    <property type="project" value="TreeGrafter"/>
</dbReference>
<comment type="caution">
    <text evidence="4">The sequence shown here is derived from an EMBL/GenBank/DDBJ whole genome shotgun (WGS) entry which is preliminary data.</text>
</comment>
<organism evidence="4 5">
    <name type="scientific">Cymbomonas tetramitiformis</name>
    <dbReference type="NCBI Taxonomy" id="36881"/>
    <lineage>
        <taxon>Eukaryota</taxon>
        <taxon>Viridiplantae</taxon>
        <taxon>Chlorophyta</taxon>
        <taxon>Pyramimonadophyceae</taxon>
        <taxon>Pyramimonadales</taxon>
        <taxon>Pyramimonadaceae</taxon>
        <taxon>Cymbomonas</taxon>
    </lineage>
</organism>
<keyword evidence="1" id="KW-0175">Coiled coil</keyword>
<proteinExistence type="predicted"/>
<dbReference type="InterPro" id="IPR000253">
    <property type="entry name" value="FHA_dom"/>
</dbReference>
<protein>
    <recommendedName>
        <fullName evidence="3">FHA domain-containing protein</fullName>
    </recommendedName>
</protein>
<feature type="region of interest" description="Disordered" evidence="2">
    <location>
        <begin position="311"/>
        <end position="334"/>
    </location>
</feature>
<dbReference type="PANTHER" id="PTHR16161:SF0">
    <property type="entry name" value="TRANSCRIPTIONAL PROTEIN SWT1"/>
    <property type="match status" value="1"/>
</dbReference>
<dbReference type="InterPro" id="IPR002716">
    <property type="entry name" value="PIN_dom"/>
</dbReference>